<feature type="transmembrane region" description="Helical" evidence="9">
    <location>
        <begin position="190"/>
        <end position="209"/>
    </location>
</feature>
<evidence type="ECO:0000313" key="12">
    <source>
        <dbReference type="EMBL" id="QQP91651.1"/>
    </source>
</evidence>
<dbReference type="Pfam" id="PF00672">
    <property type="entry name" value="HAMP"/>
    <property type="match status" value="1"/>
</dbReference>
<dbReference type="Proteomes" id="UP000595197">
    <property type="component" value="Chromosome"/>
</dbReference>
<feature type="transmembrane region" description="Helical" evidence="9">
    <location>
        <begin position="12"/>
        <end position="37"/>
    </location>
</feature>
<dbReference type="InterPro" id="IPR004089">
    <property type="entry name" value="MCPsignal_dom"/>
</dbReference>
<dbReference type="Gene3D" id="1.10.287.950">
    <property type="entry name" value="Methyl-accepting chemotaxis protein"/>
    <property type="match status" value="1"/>
</dbReference>
<dbReference type="InterPro" id="IPR033463">
    <property type="entry name" value="sCache_3"/>
</dbReference>
<dbReference type="RefSeq" id="WP_201079786.1">
    <property type="nucleotide sequence ID" value="NZ_CP067420.1"/>
</dbReference>
<reference evidence="12" key="1">
    <citation type="submission" date="2021-02" db="EMBL/GenBank/DDBJ databases">
        <title>Skermanella TT6 skin isolate.</title>
        <authorList>
            <person name="Lee K."/>
            <person name="Ganzorig M."/>
        </authorList>
    </citation>
    <scope>NUCLEOTIDE SEQUENCE</scope>
    <source>
        <strain evidence="12">TT6</strain>
    </source>
</reference>
<dbReference type="CDD" id="cd06225">
    <property type="entry name" value="HAMP"/>
    <property type="match status" value="1"/>
</dbReference>
<dbReference type="PROSITE" id="PS50885">
    <property type="entry name" value="HAMP"/>
    <property type="match status" value="1"/>
</dbReference>
<evidence type="ECO:0000256" key="8">
    <source>
        <dbReference type="PROSITE-ProRule" id="PRU00284"/>
    </source>
</evidence>
<feature type="domain" description="HAMP" evidence="11">
    <location>
        <begin position="210"/>
        <end position="263"/>
    </location>
</feature>
<evidence type="ECO:0000259" key="10">
    <source>
        <dbReference type="PROSITE" id="PS50111"/>
    </source>
</evidence>
<dbReference type="SMART" id="SM00304">
    <property type="entry name" value="HAMP"/>
    <property type="match status" value="2"/>
</dbReference>
<dbReference type="InterPro" id="IPR003660">
    <property type="entry name" value="HAMP_dom"/>
</dbReference>
<proteinExistence type="inferred from homology"/>
<dbReference type="SMART" id="SM00283">
    <property type="entry name" value="MA"/>
    <property type="match status" value="1"/>
</dbReference>
<dbReference type="Pfam" id="PF17202">
    <property type="entry name" value="sCache_3_3"/>
    <property type="match status" value="1"/>
</dbReference>
<dbReference type="PROSITE" id="PS50111">
    <property type="entry name" value="CHEMOTAXIS_TRANSDUC_2"/>
    <property type="match status" value="1"/>
</dbReference>
<dbReference type="PANTHER" id="PTHR32089:SF112">
    <property type="entry name" value="LYSOZYME-LIKE PROTEIN-RELATED"/>
    <property type="match status" value="1"/>
</dbReference>
<organism evidence="12 13">
    <name type="scientific">Skermanella cutis</name>
    <dbReference type="NCBI Taxonomy" id="2775420"/>
    <lineage>
        <taxon>Bacteria</taxon>
        <taxon>Pseudomonadati</taxon>
        <taxon>Pseudomonadota</taxon>
        <taxon>Alphaproteobacteria</taxon>
        <taxon>Rhodospirillales</taxon>
        <taxon>Azospirillaceae</taxon>
        <taxon>Skermanella</taxon>
    </lineage>
</organism>
<evidence type="ECO:0000256" key="6">
    <source>
        <dbReference type="ARBA" id="ARBA00023224"/>
    </source>
</evidence>
<evidence type="ECO:0000259" key="11">
    <source>
        <dbReference type="PROSITE" id="PS50885"/>
    </source>
</evidence>
<dbReference type="EMBL" id="CP067420">
    <property type="protein sequence ID" value="QQP91651.1"/>
    <property type="molecule type" value="Genomic_DNA"/>
</dbReference>
<keyword evidence="13" id="KW-1185">Reference proteome</keyword>
<dbReference type="SUPFAM" id="SSF103190">
    <property type="entry name" value="Sensory domain-like"/>
    <property type="match status" value="1"/>
</dbReference>
<dbReference type="Gene3D" id="3.30.450.20">
    <property type="entry name" value="PAS domain"/>
    <property type="match status" value="1"/>
</dbReference>
<evidence type="ECO:0000256" key="9">
    <source>
        <dbReference type="SAM" id="Phobius"/>
    </source>
</evidence>
<keyword evidence="5 9" id="KW-0472">Membrane</keyword>
<evidence type="ECO:0000256" key="7">
    <source>
        <dbReference type="ARBA" id="ARBA00029447"/>
    </source>
</evidence>
<dbReference type="Pfam" id="PF00015">
    <property type="entry name" value="MCPsignal"/>
    <property type="match status" value="1"/>
</dbReference>
<name>A0ABX7BF10_9PROT</name>
<comment type="subcellular location">
    <subcellularLocation>
        <location evidence="1">Cell membrane</location>
        <topology evidence="1">Multi-pass membrane protein</topology>
    </subcellularLocation>
</comment>
<evidence type="ECO:0000256" key="2">
    <source>
        <dbReference type="ARBA" id="ARBA00022475"/>
    </source>
</evidence>
<dbReference type="PANTHER" id="PTHR32089">
    <property type="entry name" value="METHYL-ACCEPTING CHEMOTAXIS PROTEIN MCPB"/>
    <property type="match status" value="1"/>
</dbReference>
<dbReference type="Gene3D" id="6.10.340.10">
    <property type="match status" value="1"/>
</dbReference>
<keyword evidence="3 9" id="KW-0812">Transmembrane</keyword>
<keyword evidence="4 9" id="KW-1133">Transmembrane helix</keyword>
<feature type="domain" description="Methyl-accepting transducer" evidence="10">
    <location>
        <begin position="390"/>
        <end position="623"/>
    </location>
</feature>
<sequence>MVRHLRRLPLSAKVTGIALLCMVALTVVLEAILLSALHGSLGSDAARRQRITLEVAFGEIRAIGTEYQLKDGVLTAGGVTLNGNLDLVDRVQRLAGGVATIFAGDVRVATNVLKADGTRAIGTKLAQGPVYDSIFRDKKDYFGEADILGQPYFTGYRPLLDRNGAVAGIVFVGVAKDDVFHAFDDTITTATVYIPVGMTLFGLVLWFFLNRTIHPIVRLERAAIALAAGDDQVEIVATDRTDEIGRLARALLNLRGTVGDAFARRQVIEQLDLPVMTASGTDFLIEYMNPAAVEALNRVAHNLTIPVGELEGHSIDVFHQRDPQRIRAIVSDPDRLPHHARIRLGDDWMDLNISAMRNVRGEYKGPLLTWRLITDQVTAAADFEKSVGAIATAVRDATVNVETSARTTSEQAYTASSTAEAVADAAGAATASVTSVSAAIEELTSSIDTARGEASATTAAMEAASHEARRTNDIVVGLSQAASAIGTVVDLIANIAAQTNLLALNATIEAARAGDAGKGFAVVAHEVKSLATQTSKATDDIRREIDQIQGTTREAVNAIGAIVQTIHEMGTRAGATAAALEQQAAVALSISRETQQAATQTVAVNTDIRRISEVATQSGQELAGMLTVVQSLSRKSDELADAIVTFVERLKR</sequence>
<keyword evidence="2" id="KW-1003">Cell membrane</keyword>
<gene>
    <name evidence="12" type="ORF">IGS68_10795</name>
</gene>
<comment type="similarity">
    <text evidence="7">Belongs to the methyl-accepting chemotaxis (MCP) protein family.</text>
</comment>
<protein>
    <submittedName>
        <fullName evidence="12">Cache domain-containing protein</fullName>
    </submittedName>
</protein>
<dbReference type="InterPro" id="IPR029151">
    <property type="entry name" value="Sensor-like_sf"/>
</dbReference>
<dbReference type="SUPFAM" id="SSF58104">
    <property type="entry name" value="Methyl-accepting chemotaxis protein (MCP) signaling domain"/>
    <property type="match status" value="1"/>
</dbReference>
<evidence type="ECO:0000256" key="3">
    <source>
        <dbReference type="ARBA" id="ARBA00022692"/>
    </source>
</evidence>
<evidence type="ECO:0000256" key="1">
    <source>
        <dbReference type="ARBA" id="ARBA00004651"/>
    </source>
</evidence>
<evidence type="ECO:0000256" key="5">
    <source>
        <dbReference type="ARBA" id="ARBA00023136"/>
    </source>
</evidence>
<evidence type="ECO:0000256" key="4">
    <source>
        <dbReference type="ARBA" id="ARBA00022989"/>
    </source>
</evidence>
<accession>A0ABX7BF10</accession>
<keyword evidence="6 8" id="KW-0807">Transducer</keyword>
<evidence type="ECO:0000313" key="13">
    <source>
        <dbReference type="Proteomes" id="UP000595197"/>
    </source>
</evidence>